<feature type="compositionally biased region" description="Polar residues" evidence="1">
    <location>
        <begin position="76"/>
        <end position="93"/>
    </location>
</feature>
<proteinExistence type="predicted"/>
<keyword evidence="2" id="KW-0378">Hydrolase</keyword>
<keyword evidence="3" id="KW-1185">Reference proteome</keyword>
<comment type="caution">
    <text evidence="2">The sequence shown here is derived from an EMBL/GenBank/DDBJ whole genome shotgun (WGS) entry which is preliminary data.</text>
</comment>
<dbReference type="EMBL" id="AWUE01020303">
    <property type="protein sequence ID" value="OMO69034.1"/>
    <property type="molecule type" value="Genomic_DNA"/>
</dbReference>
<organism evidence="2 3">
    <name type="scientific">Corchorus olitorius</name>
    <dbReference type="NCBI Taxonomy" id="93759"/>
    <lineage>
        <taxon>Eukaryota</taxon>
        <taxon>Viridiplantae</taxon>
        <taxon>Streptophyta</taxon>
        <taxon>Embryophyta</taxon>
        <taxon>Tracheophyta</taxon>
        <taxon>Spermatophyta</taxon>
        <taxon>Magnoliopsida</taxon>
        <taxon>eudicotyledons</taxon>
        <taxon>Gunneridae</taxon>
        <taxon>Pentapetalae</taxon>
        <taxon>rosids</taxon>
        <taxon>malvids</taxon>
        <taxon>Malvales</taxon>
        <taxon>Malvaceae</taxon>
        <taxon>Grewioideae</taxon>
        <taxon>Apeibeae</taxon>
        <taxon>Corchorus</taxon>
    </lineage>
</organism>
<sequence length="133" mass="14562">MAIGIEALSSGRDGFRVGAFRVHSSRFNRCKGQIWVQAVEMRQTSNLELNPSSGEAPARWDMEVRAEETKSDKRLVTQTTPFSADSFQDSAQTRPDGPPIRPGANVPTGHAHFQARFVHEPEEIGSGKAAELA</sequence>
<dbReference type="Proteomes" id="UP000187203">
    <property type="component" value="Unassembled WGS sequence"/>
</dbReference>
<keyword evidence="2" id="KW-0645">Protease</keyword>
<protein>
    <submittedName>
        <fullName evidence="2">Protease-associated RING/U-box zinc finger-containing protein</fullName>
    </submittedName>
</protein>
<gene>
    <name evidence="2" type="ORF">COLO4_29308</name>
</gene>
<evidence type="ECO:0000256" key="1">
    <source>
        <dbReference type="SAM" id="MobiDB-lite"/>
    </source>
</evidence>
<accession>A0A1R3HFE6</accession>
<evidence type="ECO:0000313" key="3">
    <source>
        <dbReference type="Proteomes" id="UP000187203"/>
    </source>
</evidence>
<reference evidence="3" key="1">
    <citation type="submission" date="2013-09" db="EMBL/GenBank/DDBJ databases">
        <title>Corchorus olitorius genome sequencing.</title>
        <authorList>
            <person name="Alam M."/>
            <person name="Haque M.S."/>
            <person name="Islam M.S."/>
            <person name="Emdad E.M."/>
            <person name="Islam M.M."/>
            <person name="Ahmed B."/>
            <person name="Halim A."/>
            <person name="Hossen Q.M.M."/>
            <person name="Hossain M.Z."/>
            <person name="Ahmed R."/>
            <person name="Khan M.M."/>
            <person name="Islam R."/>
            <person name="Rashid M.M."/>
            <person name="Khan S.A."/>
            <person name="Rahman M.S."/>
            <person name="Alam M."/>
            <person name="Yahiya A.S."/>
            <person name="Khan M.S."/>
            <person name="Azam M.S."/>
            <person name="Haque T."/>
            <person name="Lashkar M.Z.H."/>
            <person name="Akhand A.I."/>
            <person name="Morshed G."/>
            <person name="Roy S."/>
            <person name="Uddin K.S."/>
            <person name="Rabeya T."/>
            <person name="Hossain A.S."/>
            <person name="Chowdhury A."/>
            <person name="Snigdha A.R."/>
            <person name="Mortoza M.S."/>
            <person name="Matin S.A."/>
            <person name="Hoque S.M.E."/>
            <person name="Islam M.K."/>
            <person name="Roy D.K."/>
            <person name="Haider R."/>
            <person name="Moosa M.M."/>
            <person name="Elias S.M."/>
            <person name="Hasan A.M."/>
            <person name="Jahan S."/>
            <person name="Shafiuddin M."/>
            <person name="Mahmood N."/>
            <person name="Shommy N.S."/>
        </authorList>
    </citation>
    <scope>NUCLEOTIDE SEQUENCE [LARGE SCALE GENOMIC DNA]</scope>
    <source>
        <strain evidence="3">cv. O-4</strain>
    </source>
</reference>
<feature type="region of interest" description="Disordered" evidence="1">
    <location>
        <begin position="67"/>
        <end position="111"/>
    </location>
</feature>
<evidence type="ECO:0000313" key="2">
    <source>
        <dbReference type="EMBL" id="OMO69034.1"/>
    </source>
</evidence>
<dbReference type="GO" id="GO:0008233">
    <property type="term" value="F:peptidase activity"/>
    <property type="evidence" value="ECO:0007669"/>
    <property type="project" value="UniProtKB-KW"/>
</dbReference>
<name>A0A1R3HFE6_9ROSI</name>
<dbReference type="GO" id="GO:0006508">
    <property type="term" value="P:proteolysis"/>
    <property type="evidence" value="ECO:0007669"/>
    <property type="project" value="UniProtKB-KW"/>
</dbReference>
<dbReference type="AlphaFoldDB" id="A0A1R3HFE6"/>